<organism evidence="1 2">
    <name type="scientific">Pelotomaculum schinkii</name>
    <dbReference type="NCBI Taxonomy" id="78350"/>
    <lineage>
        <taxon>Bacteria</taxon>
        <taxon>Bacillati</taxon>
        <taxon>Bacillota</taxon>
        <taxon>Clostridia</taxon>
        <taxon>Eubacteriales</taxon>
        <taxon>Desulfotomaculaceae</taxon>
        <taxon>Pelotomaculum</taxon>
    </lineage>
</organism>
<protein>
    <submittedName>
        <fullName evidence="1">Uncharacterized protein</fullName>
    </submittedName>
</protein>
<gene>
    <name evidence="1" type="ORF">Psch_02240</name>
</gene>
<proteinExistence type="predicted"/>
<reference evidence="1 2" key="1">
    <citation type="journal article" date="2018" name="Environ. Microbiol.">
        <title>Novel energy conservation strategies and behaviour of Pelotomaculum schinkii driving syntrophic propionate catabolism.</title>
        <authorList>
            <person name="Hidalgo-Ahumada C.A.P."/>
            <person name="Nobu M.K."/>
            <person name="Narihiro T."/>
            <person name="Tamaki H."/>
            <person name="Liu W.T."/>
            <person name="Kamagata Y."/>
            <person name="Stams A.J.M."/>
            <person name="Imachi H."/>
            <person name="Sousa D.Z."/>
        </authorList>
    </citation>
    <scope>NUCLEOTIDE SEQUENCE [LARGE SCALE GENOMIC DNA]</scope>
    <source>
        <strain evidence="1 2">HH</strain>
    </source>
</reference>
<dbReference type="Proteomes" id="UP000298324">
    <property type="component" value="Unassembled WGS sequence"/>
</dbReference>
<name>A0A4Y7R902_9FIRM</name>
<keyword evidence="2" id="KW-1185">Reference proteome</keyword>
<dbReference type="RefSeq" id="WP_190240314.1">
    <property type="nucleotide sequence ID" value="NZ_QFGA01000002.1"/>
</dbReference>
<sequence length="51" mass="5892">MTDKWNKLRIKAGGVEQSLKSLQQIIAENDLELEKLLNLNDEDCHKEIVNL</sequence>
<comment type="caution">
    <text evidence="1">The sequence shown here is derived from an EMBL/GenBank/DDBJ whole genome shotgun (WGS) entry which is preliminary data.</text>
</comment>
<evidence type="ECO:0000313" key="1">
    <source>
        <dbReference type="EMBL" id="TEB05199.1"/>
    </source>
</evidence>
<dbReference type="EMBL" id="QFGA01000002">
    <property type="protein sequence ID" value="TEB05199.1"/>
    <property type="molecule type" value="Genomic_DNA"/>
</dbReference>
<evidence type="ECO:0000313" key="2">
    <source>
        <dbReference type="Proteomes" id="UP000298324"/>
    </source>
</evidence>
<accession>A0A4Y7R902</accession>
<dbReference type="AlphaFoldDB" id="A0A4Y7R902"/>